<dbReference type="InterPro" id="IPR004268">
    <property type="entry name" value="MurJ"/>
</dbReference>
<feature type="transmembrane region" description="Helical" evidence="8">
    <location>
        <begin position="62"/>
        <end position="86"/>
    </location>
</feature>
<evidence type="ECO:0000256" key="6">
    <source>
        <dbReference type="ARBA" id="ARBA00022989"/>
    </source>
</evidence>
<keyword evidence="4" id="KW-0133">Cell shape</keyword>
<keyword evidence="5" id="KW-0573">Peptidoglycan synthesis</keyword>
<evidence type="ECO:0000256" key="1">
    <source>
        <dbReference type="ARBA" id="ARBA00004651"/>
    </source>
</evidence>
<reference evidence="10" key="1">
    <citation type="journal article" date="2019" name="Int. J. Syst. Evol. Microbiol.">
        <title>The Global Catalogue of Microorganisms (GCM) 10K type strain sequencing project: providing services to taxonomists for standard genome sequencing and annotation.</title>
        <authorList>
            <consortium name="The Broad Institute Genomics Platform"/>
            <consortium name="The Broad Institute Genome Sequencing Center for Infectious Disease"/>
            <person name="Wu L."/>
            <person name="Ma J."/>
        </authorList>
    </citation>
    <scope>NUCLEOTIDE SEQUENCE [LARGE SCALE GENOMIC DNA]</scope>
    <source>
        <strain evidence="10">KACC 14249</strain>
    </source>
</reference>
<dbReference type="InterPro" id="IPR051050">
    <property type="entry name" value="Lipid_II_flippase_MurJ/MviN"/>
</dbReference>
<evidence type="ECO:0000256" key="8">
    <source>
        <dbReference type="SAM" id="Phobius"/>
    </source>
</evidence>
<dbReference type="RefSeq" id="WP_345716556.1">
    <property type="nucleotide sequence ID" value="NZ_BAABFP010000005.1"/>
</dbReference>
<feature type="transmembrane region" description="Helical" evidence="8">
    <location>
        <begin position="212"/>
        <end position="236"/>
    </location>
</feature>
<proteinExistence type="predicted"/>
<evidence type="ECO:0000313" key="10">
    <source>
        <dbReference type="Proteomes" id="UP001596189"/>
    </source>
</evidence>
<feature type="transmembrane region" description="Helical" evidence="8">
    <location>
        <begin position="299"/>
        <end position="318"/>
    </location>
</feature>
<evidence type="ECO:0000313" key="9">
    <source>
        <dbReference type="EMBL" id="MFC6005677.1"/>
    </source>
</evidence>
<feature type="transmembrane region" description="Helical" evidence="8">
    <location>
        <begin position="98"/>
        <end position="121"/>
    </location>
</feature>
<feature type="transmembrane region" description="Helical" evidence="8">
    <location>
        <begin position="339"/>
        <end position="362"/>
    </location>
</feature>
<evidence type="ECO:0000256" key="3">
    <source>
        <dbReference type="ARBA" id="ARBA00022692"/>
    </source>
</evidence>
<evidence type="ECO:0000256" key="5">
    <source>
        <dbReference type="ARBA" id="ARBA00022984"/>
    </source>
</evidence>
<feature type="transmembrane region" description="Helical" evidence="8">
    <location>
        <begin position="436"/>
        <end position="460"/>
    </location>
</feature>
<feature type="transmembrane region" description="Helical" evidence="8">
    <location>
        <begin position="480"/>
        <end position="500"/>
    </location>
</feature>
<comment type="subcellular location">
    <subcellularLocation>
        <location evidence="1">Cell membrane</location>
        <topology evidence="1">Multi-pass membrane protein</topology>
    </subcellularLocation>
</comment>
<feature type="transmembrane region" description="Helical" evidence="8">
    <location>
        <begin position="257"/>
        <end position="279"/>
    </location>
</feature>
<dbReference type="PANTHER" id="PTHR47019:SF1">
    <property type="entry name" value="LIPID II FLIPPASE MURJ"/>
    <property type="match status" value="1"/>
</dbReference>
<feature type="transmembrane region" description="Helical" evidence="8">
    <location>
        <begin position="374"/>
        <end position="395"/>
    </location>
</feature>
<keyword evidence="3 8" id="KW-0812">Transmembrane</keyword>
<protein>
    <submittedName>
        <fullName evidence="9">Murein biosynthesis integral membrane protein MurJ</fullName>
    </submittedName>
</protein>
<dbReference type="Pfam" id="PF03023">
    <property type="entry name" value="MurJ"/>
    <property type="match status" value="1"/>
</dbReference>
<feature type="transmembrane region" description="Helical" evidence="8">
    <location>
        <begin position="512"/>
        <end position="534"/>
    </location>
</feature>
<accession>A0ABW1J9L2</accession>
<feature type="transmembrane region" description="Helical" evidence="8">
    <location>
        <begin position="141"/>
        <end position="161"/>
    </location>
</feature>
<feature type="transmembrane region" description="Helical" evidence="8">
    <location>
        <begin position="173"/>
        <end position="192"/>
    </location>
</feature>
<evidence type="ECO:0000256" key="2">
    <source>
        <dbReference type="ARBA" id="ARBA00022475"/>
    </source>
</evidence>
<organism evidence="9 10">
    <name type="scientific">Angustibacter luteus</name>
    <dbReference type="NCBI Taxonomy" id="658456"/>
    <lineage>
        <taxon>Bacteria</taxon>
        <taxon>Bacillati</taxon>
        <taxon>Actinomycetota</taxon>
        <taxon>Actinomycetes</taxon>
        <taxon>Kineosporiales</taxon>
        <taxon>Kineosporiaceae</taxon>
    </lineage>
</organism>
<dbReference type="Proteomes" id="UP001596189">
    <property type="component" value="Unassembled WGS sequence"/>
</dbReference>
<sequence length="547" mass="54994">MSEPRSGGKNLALGIAGAATAIAALTLVTRVVGFGRWLVFSGTVGSSCVGSAYASANLVPNVLFEVVAGGALAASVVPVLSAYLVGGDRAAADRTASAMLCWAVVLLTPVALLVAVLSGPIARAMLDVAQCPGQVDSAARMLVAFSPQVVLYGVGIVLTGVLQAHRRFIGPALAPLVSSLVVIGVYLLFAAVTDRPTGPGATSWLPDRNAELLLALGTTAGVVVLSLPLLIPTWRARIRLRPTLRFDPGVARRVRRLAAAGLAGLLAQQVLVLVTLRLANSHGGTGTINVYQYVQAVYLLPYAVLAVPLATAAFPSLSSQFAGGDGPAYARTLLRSTRLVVVVSLAGAAVLVAVAPAVGGFFSALDVAGAGLSAMPVALTAFAPGLVGFALIAHLGRALFAAGHSAWAARSTVAGWLCAVVLSLVLVPALGGDGDVQATLLALGLASSLGMTVAGVALWVGAARVRVGETNAAAALRSSLPVLGAFLLVAVIALVAGRIITDRVLDPGIPGALVAGVVGSVLAGGVLVVGLAVVDREDLRTLLRRGA</sequence>
<dbReference type="PRINTS" id="PR01806">
    <property type="entry name" value="VIRFACTRMVIN"/>
</dbReference>
<keyword evidence="7 8" id="KW-0472">Membrane</keyword>
<evidence type="ECO:0000256" key="4">
    <source>
        <dbReference type="ARBA" id="ARBA00022960"/>
    </source>
</evidence>
<name>A0ABW1J9L2_9ACTN</name>
<dbReference type="EMBL" id="JBHSRD010000002">
    <property type="protein sequence ID" value="MFC6005677.1"/>
    <property type="molecule type" value="Genomic_DNA"/>
</dbReference>
<keyword evidence="6 8" id="KW-1133">Transmembrane helix</keyword>
<feature type="transmembrane region" description="Helical" evidence="8">
    <location>
        <begin position="12"/>
        <end position="32"/>
    </location>
</feature>
<dbReference type="PANTHER" id="PTHR47019">
    <property type="entry name" value="LIPID II FLIPPASE MURJ"/>
    <property type="match status" value="1"/>
</dbReference>
<keyword evidence="10" id="KW-1185">Reference proteome</keyword>
<keyword evidence="2" id="KW-1003">Cell membrane</keyword>
<feature type="transmembrane region" description="Helical" evidence="8">
    <location>
        <begin position="407"/>
        <end position="430"/>
    </location>
</feature>
<evidence type="ECO:0000256" key="7">
    <source>
        <dbReference type="ARBA" id="ARBA00023136"/>
    </source>
</evidence>
<feature type="transmembrane region" description="Helical" evidence="8">
    <location>
        <begin position="37"/>
        <end position="56"/>
    </location>
</feature>
<gene>
    <name evidence="9" type="primary">murJ</name>
    <name evidence="9" type="ORF">ACFQDO_00915</name>
</gene>
<comment type="caution">
    <text evidence="9">The sequence shown here is derived from an EMBL/GenBank/DDBJ whole genome shotgun (WGS) entry which is preliminary data.</text>
</comment>